<dbReference type="InterPro" id="IPR007899">
    <property type="entry name" value="CHAD_dom"/>
</dbReference>
<dbReference type="SMART" id="SM01118">
    <property type="entry name" value="CYTH"/>
    <property type="match status" value="1"/>
</dbReference>
<dbReference type="KEGG" id="cbab:SMCB_0187"/>
<dbReference type="EMBL" id="AP014569">
    <property type="protein sequence ID" value="BAO82415.1"/>
    <property type="molecule type" value="Genomic_DNA"/>
</dbReference>
<dbReference type="Proteomes" id="UP000066014">
    <property type="component" value="Chromosome"/>
</dbReference>
<protein>
    <submittedName>
        <fullName evidence="3">Uncharacterized conserved protein</fullName>
    </submittedName>
</protein>
<evidence type="ECO:0000313" key="3">
    <source>
        <dbReference type="EMBL" id="BAO82415.1"/>
    </source>
</evidence>
<evidence type="ECO:0000259" key="2">
    <source>
        <dbReference type="PROSITE" id="PS51708"/>
    </source>
</evidence>
<dbReference type="HOGENOM" id="CLU_040400_3_0_4"/>
<dbReference type="InterPro" id="IPR038186">
    <property type="entry name" value="CHAD_dom_sf"/>
</dbReference>
<feature type="domain" description="CYTH" evidence="1">
    <location>
        <begin position="4"/>
        <end position="224"/>
    </location>
</feature>
<feature type="domain" description="CHAD" evidence="2">
    <location>
        <begin position="239"/>
        <end position="526"/>
    </location>
</feature>
<name>A0A060NM22_9BURK</name>
<evidence type="ECO:0000259" key="1">
    <source>
        <dbReference type="PROSITE" id="PS51707"/>
    </source>
</evidence>
<dbReference type="OrthoDB" id="3034217at2"/>
<dbReference type="InterPro" id="IPR023577">
    <property type="entry name" value="CYTH_domain"/>
</dbReference>
<dbReference type="Pfam" id="PF05235">
    <property type="entry name" value="CHAD"/>
    <property type="match status" value="1"/>
</dbReference>
<organism evidence="3 4">
    <name type="scientific">Serpentinimonas maccroryi</name>
    <dbReference type="NCBI Taxonomy" id="1458426"/>
    <lineage>
        <taxon>Bacteria</taxon>
        <taxon>Pseudomonadati</taxon>
        <taxon>Pseudomonadota</taxon>
        <taxon>Betaproteobacteria</taxon>
        <taxon>Burkholderiales</taxon>
        <taxon>Comamonadaceae</taxon>
        <taxon>Serpentinimonas</taxon>
    </lineage>
</organism>
<dbReference type="RefSeq" id="WP_045534403.1">
    <property type="nucleotide sequence ID" value="NZ_AP014569.1"/>
</dbReference>
<dbReference type="InterPro" id="IPR033469">
    <property type="entry name" value="CYTH-like_dom_sf"/>
</dbReference>
<dbReference type="PROSITE" id="PS51707">
    <property type="entry name" value="CYTH"/>
    <property type="match status" value="1"/>
</dbReference>
<dbReference type="GO" id="GO:0050355">
    <property type="term" value="F:inorganic triphosphate phosphatase activity"/>
    <property type="evidence" value="ECO:0007669"/>
    <property type="project" value="InterPro"/>
</dbReference>
<keyword evidence="4" id="KW-1185">Reference proteome</keyword>
<dbReference type="STRING" id="1458426.SMCB_0187"/>
<proteinExistence type="predicted"/>
<dbReference type="PROSITE" id="PS51708">
    <property type="entry name" value="CHAD"/>
    <property type="match status" value="1"/>
</dbReference>
<sequence>MSNPQEIELKLLVPGLTAAAALQLLRRAPSLARRKLRQQQLVNRYFDTPERLLQQQRCALRVRQRRDVHAGTGSEGDTITGASVWVQTLKTAGSSSAGLSQRGEWECLVATDQPERAGLRGTAWDALDPDGALFERLQPCFETRCLRTTWLVARRDGTLLEVSLDAGEVLADGQTQPLLELELELLAGAPTVLFDLADELARRLPCLPCNLSKAERAGLLANGQLLQPVRARRLERQRGEALPALALRVLGEAQDQFLRNLEGLLHSDAPEWVHQARVGWRRWRSLLRLLRPWVGPGPDFTELRPLLDALGAQRNLDVGCSETLPAWSGAWACAQAGAAGGEAALSPPPDDATTNACAQALAELQAARSAQRTRLRQTLLEPATGQALLALTRYLWQAGQQPMAIEKRAIGARLASWNRRLHRLLQGEKAQLLDVATLHEARLLAKRLRYGSEAMASTLPAKRLRQSQQWVKDATLWQTRIGQARDAWQLALLLQQHTHAPPALLGFMQGVAAAMERAAQEAASPG</sequence>
<dbReference type="InterPro" id="IPR039013">
    <property type="entry name" value="YgiF"/>
</dbReference>
<accession>A0A060NM22</accession>
<dbReference type="PANTHER" id="PTHR39569">
    <property type="entry name" value="INORGANIC TRIPHOSPHATASE"/>
    <property type="match status" value="1"/>
</dbReference>
<dbReference type="Gene3D" id="1.40.20.10">
    <property type="entry name" value="CHAD domain"/>
    <property type="match status" value="1"/>
</dbReference>
<dbReference type="AlphaFoldDB" id="A0A060NM22"/>
<evidence type="ECO:0000313" key="4">
    <source>
        <dbReference type="Proteomes" id="UP000066014"/>
    </source>
</evidence>
<reference evidence="3 4" key="1">
    <citation type="journal article" date="2014" name="Nat. Commun.">
        <title>Physiological and genomic features of highly alkaliphilic hydrogen-utilizing Betaproteobacteria from a continental serpentinizing site.</title>
        <authorList>
            <person name="Suzuki S."/>
            <person name="Kuenen J.G."/>
            <person name="Schipper K."/>
            <person name="van der Velde S."/>
            <person name="Ishii S."/>
            <person name="Wu A."/>
            <person name="Sorokin D.Y."/>
            <person name="Tenney A."/>
            <person name="Meng X.Y."/>
            <person name="Morrill P.L."/>
            <person name="Kamagata Y."/>
            <person name="Muyzer G."/>
            <person name="Nealson K.H."/>
        </authorList>
    </citation>
    <scope>NUCLEOTIDE SEQUENCE [LARGE SCALE GENOMIC DNA]</scope>
    <source>
        <strain evidence="3 4">B1</strain>
    </source>
</reference>
<dbReference type="CDD" id="cd07756">
    <property type="entry name" value="CYTH-like_Pase_CHAD"/>
    <property type="match status" value="1"/>
</dbReference>
<dbReference type="PANTHER" id="PTHR39569:SF1">
    <property type="entry name" value="INORGANIC TRIPHOSPHATASE"/>
    <property type="match status" value="1"/>
</dbReference>
<dbReference type="SUPFAM" id="SSF55154">
    <property type="entry name" value="CYTH-like phosphatases"/>
    <property type="match status" value="1"/>
</dbReference>
<dbReference type="SMART" id="SM00880">
    <property type="entry name" value="CHAD"/>
    <property type="match status" value="1"/>
</dbReference>
<dbReference type="Pfam" id="PF01928">
    <property type="entry name" value="CYTH"/>
    <property type="match status" value="1"/>
</dbReference>
<gene>
    <name evidence="3" type="ORF">SMCB_0187</name>
</gene>
<dbReference type="GO" id="GO:0046872">
    <property type="term" value="F:metal ion binding"/>
    <property type="evidence" value="ECO:0007669"/>
    <property type="project" value="TreeGrafter"/>
</dbReference>
<dbReference type="Gene3D" id="2.40.320.10">
    <property type="entry name" value="Hypothetical Protein Pfu-838710-001"/>
    <property type="match status" value="1"/>
</dbReference>